<keyword evidence="10" id="KW-1133">Transmembrane helix</keyword>
<keyword evidence="10" id="KW-0812">Transmembrane</keyword>
<keyword evidence="3" id="KW-0808">Transferase</keyword>
<proteinExistence type="inferred from homology"/>
<accession>A0ABD0L6Y3</accession>
<dbReference type="GO" id="GO:0004674">
    <property type="term" value="F:protein serine/threonine kinase activity"/>
    <property type="evidence" value="ECO:0007669"/>
    <property type="project" value="UniProtKB-KW"/>
</dbReference>
<dbReference type="InterPro" id="IPR000719">
    <property type="entry name" value="Prot_kinase_dom"/>
</dbReference>
<reference evidence="12 13" key="1">
    <citation type="journal article" date="2023" name="Sci. Data">
        <title>Genome assembly of the Korean intertidal mud-creeper Batillaria attramentaria.</title>
        <authorList>
            <person name="Patra A.K."/>
            <person name="Ho P.T."/>
            <person name="Jun S."/>
            <person name="Lee S.J."/>
            <person name="Kim Y."/>
            <person name="Won Y.J."/>
        </authorList>
    </citation>
    <scope>NUCLEOTIDE SEQUENCE [LARGE SCALE GENOMIC DNA]</scope>
    <source>
        <strain evidence="12">Wonlab-2016</strain>
    </source>
</reference>
<dbReference type="PANTHER" id="PTHR24351">
    <property type="entry name" value="RIBOSOMAL PROTEIN S6 KINASE"/>
    <property type="match status" value="1"/>
</dbReference>
<dbReference type="Gene3D" id="3.30.200.20">
    <property type="entry name" value="Phosphorylase Kinase, domain 1"/>
    <property type="match status" value="1"/>
</dbReference>
<evidence type="ECO:0000259" key="11">
    <source>
        <dbReference type="PROSITE" id="PS50011"/>
    </source>
</evidence>
<keyword evidence="1 8" id="KW-0723">Serine/threonine-protein kinase</keyword>
<feature type="region of interest" description="Disordered" evidence="9">
    <location>
        <begin position="1"/>
        <end position="28"/>
    </location>
</feature>
<evidence type="ECO:0000313" key="13">
    <source>
        <dbReference type="Proteomes" id="UP001519460"/>
    </source>
</evidence>
<evidence type="ECO:0000256" key="1">
    <source>
        <dbReference type="ARBA" id="ARBA00022527"/>
    </source>
</evidence>
<feature type="binding site" evidence="7">
    <location>
        <position position="97"/>
    </location>
    <ligand>
        <name>ATP</name>
        <dbReference type="ChEBI" id="CHEBI:30616"/>
    </ligand>
</feature>
<evidence type="ECO:0000256" key="2">
    <source>
        <dbReference type="ARBA" id="ARBA00022553"/>
    </source>
</evidence>
<protein>
    <recommendedName>
        <fullName evidence="11">Protein kinase domain-containing protein</fullName>
    </recommendedName>
</protein>
<comment type="caution">
    <text evidence="12">The sequence shown here is derived from an EMBL/GenBank/DDBJ whole genome shotgun (WGS) entry which is preliminary data.</text>
</comment>
<dbReference type="SUPFAM" id="SSF56112">
    <property type="entry name" value="Protein kinase-like (PK-like)"/>
    <property type="match status" value="1"/>
</dbReference>
<feature type="transmembrane region" description="Helical" evidence="10">
    <location>
        <begin position="392"/>
        <end position="411"/>
    </location>
</feature>
<evidence type="ECO:0000256" key="4">
    <source>
        <dbReference type="ARBA" id="ARBA00022741"/>
    </source>
</evidence>
<dbReference type="InterPro" id="IPR008271">
    <property type="entry name" value="Ser/Thr_kinase_AS"/>
</dbReference>
<keyword evidence="5" id="KW-0418">Kinase</keyword>
<keyword evidence="10" id="KW-0472">Membrane</keyword>
<evidence type="ECO:0000313" key="12">
    <source>
        <dbReference type="EMBL" id="KAK7495021.1"/>
    </source>
</evidence>
<evidence type="ECO:0000256" key="3">
    <source>
        <dbReference type="ARBA" id="ARBA00022679"/>
    </source>
</evidence>
<keyword evidence="6 7" id="KW-0067">ATP-binding</keyword>
<dbReference type="SMART" id="SM00220">
    <property type="entry name" value="S_TKc"/>
    <property type="match status" value="1"/>
</dbReference>
<evidence type="ECO:0000256" key="6">
    <source>
        <dbReference type="ARBA" id="ARBA00022840"/>
    </source>
</evidence>
<dbReference type="EMBL" id="JACVVK020000078">
    <property type="protein sequence ID" value="KAK7495021.1"/>
    <property type="molecule type" value="Genomic_DNA"/>
</dbReference>
<dbReference type="InterPro" id="IPR011009">
    <property type="entry name" value="Kinase-like_dom_sf"/>
</dbReference>
<organism evidence="12 13">
    <name type="scientific">Batillaria attramentaria</name>
    <dbReference type="NCBI Taxonomy" id="370345"/>
    <lineage>
        <taxon>Eukaryota</taxon>
        <taxon>Metazoa</taxon>
        <taxon>Spiralia</taxon>
        <taxon>Lophotrochozoa</taxon>
        <taxon>Mollusca</taxon>
        <taxon>Gastropoda</taxon>
        <taxon>Caenogastropoda</taxon>
        <taxon>Sorbeoconcha</taxon>
        <taxon>Cerithioidea</taxon>
        <taxon>Batillariidae</taxon>
        <taxon>Batillaria</taxon>
    </lineage>
</organism>
<dbReference type="GO" id="GO:0005524">
    <property type="term" value="F:ATP binding"/>
    <property type="evidence" value="ECO:0007669"/>
    <property type="project" value="UniProtKB-UniRule"/>
</dbReference>
<comment type="similarity">
    <text evidence="8">Belongs to the protein kinase superfamily.</text>
</comment>
<evidence type="ECO:0000256" key="8">
    <source>
        <dbReference type="RuleBase" id="RU000304"/>
    </source>
</evidence>
<keyword evidence="2" id="KW-0597">Phosphoprotein</keyword>
<evidence type="ECO:0000256" key="10">
    <source>
        <dbReference type="SAM" id="Phobius"/>
    </source>
</evidence>
<dbReference type="PROSITE" id="PS00108">
    <property type="entry name" value="PROTEIN_KINASE_ST"/>
    <property type="match status" value="1"/>
</dbReference>
<dbReference type="Proteomes" id="UP001519460">
    <property type="component" value="Unassembled WGS sequence"/>
</dbReference>
<dbReference type="AlphaFoldDB" id="A0ABD0L6Y3"/>
<dbReference type="PROSITE" id="PS00107">
    <property type="entry name" value="PROTEIN_KINASE_ATP"/>
    <property type="match status" value="1"/>
</dbReference>
<dbReference type="Gene3D" id="1.10.510.10">
    <property type="entry name" value="Transferase(Phosphotransferase) domain 1"/>
    <property type="match status" value="2"/>
</dbReference>
<evidence type="ECO:0000256" key="7">
    <source>
        <dbReference type="PROSITE-ProRule" id="PRU10141"/>
    </source>
</evidence>
<evidence type="ECO:0000256" key="5">
    <source>
        <dbReference type="ARBA" id="ARBA00022777"/>
    </source>
</evidence>
<gene>
    <name evidence="12" type="ORF">BaRGS_00013661</name>
</gene>
<dbReference type="InterPro" id="IPR017441">
    <property type="entry name" value="Protein_kinase_ATP_BS"/>
</dbReference>
<dbReference type="PROSITE" id="PS50011">
    <property type="entry name" value="PROTEIN_KINASE_DOM"/>
    <property type="match status" value="1"/>
</dbReference>
<feature type="domain" description="Protein kinase" evidence="11">
    <location>
        <begin position="68"/>
        <end position="342"/>
    </location>
</feature>
<sequence>MAGVSHSPKAQQEYLPADAEDRRKSNVRWSKQHSAFTTGHYPDLTWDLYDIDQDKVDLTRSPTPEDFFTIIKQLGYGTFGKVKLVETLATGERLAMKIMDKSKCKRALRVKELRAHILVGPCPFVVRYHSCFKTEHYCYILLQYHHGGSLARLLEETGAFDVATARFYTAEMVEGLLHLHSVGILHRDIKLTNVLLGTDNHVRLCDLGLCKLGMTGSETTHSRVGAPRYCAPEVGVGETTQHVYAVSQQRNLVRNGVKHQSPASPNKRIFSSPPDHIEFVQYAFDSNDREVLLMQILHEQPDYSIIHNKHAVNLIRTWLTKVQCERLGYGDTEEDIRNHPFFYAIEWEDLRGRLTEPPAIYQRFSVRHGSFARKTDPQVAERAEAQKFREKVAAVCVVTLALMLAAIAIVFRDALKSALTLT</sequence>
<keyword evidence="4 7" id="KW-0547">Nucleotide-binding</keyword>
<name>A0ABD0L6Y3_9CAEN</name>
<dbReference type="Pfam" id="PF00069">
    <property type="entry name" value="Pkinase"/>
    <property type="match status" value="1"/>
</dbReference>
<evidence type="ECO:0000256" key="9">
    <source>
        <dbReference type="SAM" id="MobiDB-lite"/>
    </source>
</evidence>
<keyword evidence="13" id="KW-1185">Reference proteome</keyword>